<reference evidence="4" key="2">
    <citation type="submission" date="2016-11" db="UniProtKB">
        <authorList>
            <consortium name="WormBaseParasite"/>
        </authorList>
    </citation>
    <scope>IDENTIFICATION</scope>
</reference>
<gene>
    <name evidence="2 4" type="ORF">LOAG_10445</name>
</gene>
<proteinExistence type="predicted"/>
<dbReference type="EMBL" id="JH712121">
    <property type="protein sequence ID" value="EFO18051.1"/>
    <property type="molecule type" value="Genomic_DNA"/>
</dbReference>
<feature type="signal peptide" evidence="1">
    <location>
        <begin position="1"/>
        <end position="20"/>
    </location>
</feature>
<feature type="chain" id="PRO_5010217050" evidence="1">
    <location>
        <begin position="21"/>
        <end position="197"/>
    </location>
</feature>
<dbReference type="RefSeq" id="XP_003146017.1">
    <property type="nucleotide sequence ID" value="XM_003145969.1"/>
</dbReference>
<name>A0A1I7V600_LOALO</name>
<dbReference type="WBParaSite" id="EN70_10252">
    <property type="protein sequence ID" value="EN70_10252"/>
    <property type="gene ID" value="EN70_10252"/>
</dbReference>
<dbReference type="AlphaFoldDB" id="A0A1I7V600"/>
<protein>
    <submittedName>
        <fullName evidence="4">Conserved secreted protein</fullName>
    </submittedName>
</protein>
<dbReference type="CTD" id="9947892"/>
<evidence type="ECO:0000313" key="4">
    <source>
        <dbReference type="WBParaSite" id="EN70_10252"/>
    </source>
</evidence>
<evidence type="ECO:0000313" key="2">
    <source>
        <dbReference type="EMBL" id="EFO18051.1"/>
    </source>
</evidence>
<accession>A0A1S0TQE8</accession>
<dbReference type="OMA" id="YESEIMG"/>
<reference evidence="2 3" key="1">
    <citation type="submission" date="2012-04" db="EMBL/GenBank/DDBJ databases">
        <title>The Genome Sequence of Loa loa.</title>
        <authorList>
            <consortium name="The Broad Institute Genome Sequencing Platform"/>
            <consortium name="Broad Institute Genome Sequencing Center for Infectious Disease"/>
            <person name="Nutman T.B."/>
            <person name="Fink D.L."/>
            <person name="Russ C."/>
            <person name="Young S."/>
            <person name="Zeng Q."/>
            <person name="Gargeya S."/>
            <person name="Alvarado L."/>
            <person name="Berlin A."/>
            <person name="Chapman S.B."/>
            <person name="Chen Z."/>
            <person name="Freedman E."/>
            <person name="Gellesch M."/>
            <person name="Goldberg J."/>
            <person name="Griggs A."/>
            <person name="Gujja S."/>
            <person name="Heilman E.R."/>
            <person name="Heiman D."/>
            <person name="Howarth C."/>
            <person name="Mehta T."/>
            <person name="Neiman D."/>
            <person name="Pearson M."/>
            <person name="Roberts A."/>
            <person name="Saif S."/>
            <person name="Shea T."/>
            <person name="Shenoy N."/>
            <person name="Sisk P."/>
            <person name="Stolte C."/>
            <person name="Sykes S."/>
            <person name="White J."/>
            <person name="Yandava C."/>
            <person name="Haas B."/>
            <person name="Henn M.R."/>
            <person name="Nusbaum C."/>
            <person name="Birren B."/>
        </authorList>
    </citation>
    <scope>NUCLEOTIDE SEQUENCE [LARGE SCALE GENOMIC DNA]</scope>
</reference>
<dbReference type="OrthoDB" id="5862243at2759"/>
<organism evidence="3 4">
    <name type="scientific">Loa loa</name>
    <name type="common">Eye worm</name>
    <name type="synonym">Filaria loa</name>
    <dbReference type="NCBI Taxonomy" id="7209"/>
    <lineage>
        <taxon>Eukaryota</taxon>
        <taxon>Metazoa</taxon>
        <taxon>Ecdysozoa</taxon>
        <taxon>Nematoda</taxon>
        <taxon>Chromadorea</taxon>
        <taxon>Rhabditida</taxon>
        <taxon>Spirurina</taxon>
        <taxon>Spiruromorpha</taxon>
        <taxon>Filarioidea</taxon>
        <taxon>Onchocercidae</taxon>
        <taxon>Loa</taxon>
    </lineage>
</organism>
<keyword evidence="1" id="KW-0732">Signal</keyword>
<dbReference type="Proteomes" id="UP000095285">
    <property type="component" value="Unassembled WGS sequence"/>
</dbReference>
<sequence>MLFRLVIIPQLLQLLQFCLAGDITDFYRPRRIIEYDQFPMISRLSQTLEDVNNKPLPVYNVMTPKEVVENAEFPSMAFKSSTTVIAQQPNSMAYLAEFRLSSIDATSTATPVSTSGTIIGSKDDKNYMLATEQKMEEVYDNQPSNEIFKHRVVKMAVAPSNAPEVRNPYAAANNYESEIMGQKPLEEDQYAHKKKHR</sequence>
<keyword evidence="3" id="KW-1185">Reference proteome</keyword>
<dbReference type="KEGG" id="loa:LOAG_10445"/>
<evidence type="ECO:0000256" key="1">
    <source>
        <dbReference type="SAM" id="SignalP"/>
    </source>
</evidence>
<evidence type="ECO:0000313" key="3">
    <source>
        <dbReference type="Proteomes" id="UP000095285"/>
    </source>
</evidence>
<dbReference type="GeneID" id="9947892"/>
<accession>A0A1I7V600</accession>